<evidence type="ECO:0000256" key="4">
    <source>
        <dbReference type="ARBA" id="ARBA00022603"/>
    </source>
</evidence>
<dbReference type="InterPro" id="IPR006367">
    <property type="entry name" value="Sirohaem_synthase_N"/>
</dbReference>
<comment type="catalytic activity">
    <reaction evidence="13">
        <text>precorrin-2 + NAD(+) = sirohydrochlorin + NADH + 2 H(+)</text>
        <dbReference type="Rhea" id="RHEA:15613"/>
        <dbReference type="ChEBI" id="CHEBI:15378"/>
        <dbReference type="ChEBI" id="CHEBI:57540"/>
        <dbReference type="ChEBI" id="CHEBI:57945"/>
        <dbReference type="ChEBI" id="CHEBI:58351"/>
        <dbReference type="ChEBI" id="CHEBI:58827"/>
        <dbReference type="EC" id="1.3.1.76"/>
    </reaction>
</comment>
<dbReference type="PANTHER" id="PTHR45790">
    <property type="entry name" value="SIROHEME SYNTHASE-RELATED"/>
    <property type="match status" value="1"/>
</dbReference>
<dbReference type="InterPro" id="IPR014777">
    <property type="entry name" value="4pyrrole_Mease_sub1"/>
</dbReference>
<evidence type="ECO:0000256" key="15">
    <source>
        <dbReference type="PIRSR" id="PIRSR036426-1"/>
    </source>
</evidence>
<feature type="active site" description="Proton donor" evidence="15">
    <location>
        <position position="286"/>
    </location>
</feature>
<keyword evidence="3" id="KW-0169">Cobalamin biosynthesis</keyword>
<dbReference type="InterPro" id="IPR037115">
    <property type="entry name" value="Sirohaem_synt_dimer_dom_sf"/>
</dbReference>
<dbReference type="EC" id="2.1.1.107" evidence="21"/>
<comment type="similarity">
    <text evidence="2 16">Belongs to the precorrin methyltransferase family.</text>
</comment>
<comment type="caution">
    <text evidence="21">The sequence shown here is derived from an EMBL/GenBank/DDBJ whole genome shotgun (WGS) entry which is preliminary data.</text>
</comment>
<dbReference type="GO" id="GO:0019354">
    <property type="term" value="P:siroheme biosynthetic process"/>
    <property type="evidence" value="ECO:0007669"/>
    <property type="project" value="UniProtKB-UniPathway"/>
</dbReference>
<dbReference type="CDD" id="cd11642">
    <property type="entry name" value="SUMT"/>
    <property type="match status" value="1"/>
</dbReference>
<evidence type="ECO:0000313" key="21">
    <source>
        <dbReference type="EMBL" id="NZA26267.1"/>
    </source>
</evidence>
<dbReference type="Gene3D" id="3.40.50.720">
    <property type="entry name" value="NAD(P)-binding Rossmann-like Domain"/>
    <property type="match status" value="1"/>
</dbReference>
<evidence type="ECO:0000256" key="14">
    <source>
        <dbReference type="ARBA" id="ARBA00060548"/>
    </source>
</evidence>
<evidence type="ECO:0000256" key="5">
    <source>
        <dbReference type="ARBA" id="ARBA00022679"/>
    </source>
</evidence>
<evidence type="ECO:0000256" key="6">
    <source>
        <dbReference type="ARBA" id="ARBA00022691"/>
    </source>
</evidence>
<evidence type="ECO:0000256" key="13">
    <source>
        <dbReference type="ARBA" id="ARBA00047561"/>
    </source>
</evidence>
<dbReference type="NCBIfam" id="NF007922">
    <property type="entry name" value="PRK10637.1"/>
    <property type="match status" value="1"/>
</dbReference>
<dbReference type="GO" id="GO:0032259">
    <property type="term" value="P:methylation"/>
    <property type="evidence" value="ECO:0007669"/>
    <property type="project" value="UniProtKB-KW"/>
</dbReference>
<evidence type="ECO:0000256" key="7">
    <source>
        <dbReference type="ARBA" id="ARBA00023002"/>
    </source>
</evidence>
<keyword evidence="10" id="KW-0627">Porphyrin biosynthesis</keyword>
<comment type="pathway">
    <text evidence="12">Porphyrin-containing compound metabolism; siroheme biosynthesis; precorrin-2 from uroporphyrinogen III: step 1/1.</text>
</comment>
<dbReference type="PROSITE" id="PS00840">
    <property type="entry name" value="SUMT_2"/>
    <property type="match status" value="1"/>
</dbReference>
<dbReference type="Pfam" id="PF13241">
    <property type="entry name" value="NAD_binding_7"/>
    <property type="match status" value="1"/>
</dbReference>
<dbReference type="GO" id="GO:0004851">
    <property type="term" value="F:uroporphyrin-III C-methyltransferase activity"/>
    <property type="evidence" value="ECO:0007669"/>
    <property type="project" value="UniProtKB-EC"/>
</dbReference>
<feature type="domain" description="Siroheme synthase central" evidence="20">
    <location>
        <begin position="136"/>
        <end position="159"/>
    </location>
</feature>
<dbReference type="NCBIfam" id="TIGR01469">
    <property type="entry name" value="cobA_cysG_Cterm"/>
    <property type="match status" value="1"/>
</dbReference>
<dbReference type="Pfam" id="PF14824">
    <property type="entry name" value="Sirohm_synth_M"/>
    <property type="match status" value="1"/>
</dbReference>
<dbReference type="EMBL" id="JACCKA010000051">
    <property type="protein sequence ID" value="NZA26267.1"/>
    <property type="molecule type" value="Genomic_DNA"/>
</dbReference>
<evidence type="ECO:0000256" key="12">
    <source>
        <dbReference type="ARBA" id="ARBA00025705"/>
    </source>
</evidence>
<evidence type="ECO:0000256" key="2">
    <source>
        <dbReference type="ARBA" id="ARBA00005879"/>
    </source>
</evidence>
<evidence type="ECO:0000256" key="1">
    <source>
        <dbReference type="ARBA" id="ARBA00005010"/>
    </source>
</evidence>
<evidence type="ECO:0000256" key="10">
    <source>
        <dbReference type="ARBA" id="ARBA00023244"/>
    </source>
</evidence>
<feature type="domain" description="Tetrapyrrole methylase" evidence="18">
    <location>
        <begin position="233"/>
        <end position="443"/>
    </location>
</feature>
<feature type="region of interest" description="Disordered" evidence="17">
    <location>
        <begin position="480"/>
        <end position="508"/>
    </location>
</feature>
<dbReference type="Gene3D" id="3.30.950.10">
    <property type="entry name" value="Methyltransferase, Cobalt-precorrin-4 Transmethylase, Domain 2"/>
    <property type="match status" value="1"/>
</dbReference>
<keyword evidence="6" id="KW-0949">S-adenosyl-L-methionine</keyword>
<dbReference type="InterPro" id="IPR006366">
    <property type="entry name" value="CobA/CysG_C"/>
</dbReference>
<dbReference type="InterPro" id="IPR050161">
    <property type="entry name" value="Siro_Cobalamin_biosynth"/>
</dbReference>
<keyword evidence="11" id="KW-0511">Multifunctional enzyme</keyword>
<proteinExistence type="inferred from homology"/>
<dbReference type="Pfam" id="PF00590">
    <property type="entry name" value="TP_methylase"/>
    <property type="match status" value="1"/>
</dbReference>
<dbReference type="Pfam" id="PF10414">
    <property type="entry name" value="CysG_dimeriser"/>
    <property type="match status" value="1"/>
</dbReference>
<reference evidence="21 22" key="1">
    <citation type="submission" date="2020-07" db="EMBL/GenBank/DDBJ databases">
        <title>Luteimonas sp. SJ-92.</title>
        <authorList>
            <person name="Huang X.-X."/>
            <person name="Xu L."/>
            <person name="Sun J.-Q."/>
        </authorList>
    </citation>
    <scope>NUCLEOTIDE SEQUENCE [LARGE SCALE GENOMIC DNA]</scope>
    <source>
        <strain evidence="21 22">SJ-92</strain>
    </source>
</reference>
<dbReference type="FunFam" id="3.30.950.10:FF:000001">
    <property type="entry name" value="Siroheme synthase"/>
    <property type="match status" value="1"/>
</dbReference>
<evidence type="ECO:0000313" key="22">
    <source>
        <dbReference type="Proteomes" id="UP000578091"/>
    </source>
</evidence>
<feature type="active site" description="Proton acceptor" evidence="15">
    <location>
        <position position="264"/>
    </location>
</feature>
<dbReference type="SUPFAM" id="SSF53790">
    <property type="entry name" value="Tetrapyrrole methylase"/>
    <property type="match status" value="1"/>
</dbReference>
<dbReference type="PIRSF" id="PIRSF036426">
    <property type="entry name" value="Sirohaem_synth"/>
    <property type="match status" value="1"/>
</dbReference>
<evidence type="ECO:0000259" key="18">
    <source>
        <dbReference type="Pfam" id="PF00590"/>
    </source>
</evidence>
<organism evidence="21 22">
    <name type="scientific">Luteimonas salinisoli</name>
    <dbReference type="NCBI Taxonomy" id="2752307"/>
    <lineage>
        <taxon>Bacteria</taxon>
        <taxon>Pseudomonadati</taxon>
        <taxon>Pseudomonadota</taxon>
        <taxon>Gammaproteobacteria</taxon>
        <taxon>Lysobacterales</taxon>
        <taxon>Lysobacteraceae</taxon>
        <taxon>Luteimonas</taxon>
    </lineage>
</organism>
<dbReference type="UniPathway" id="UPA00262">
    <property type="reaction ID" value="UER00211"/>
</dbReference>
<evidence type="ECO:0000256" key="3">
    <source>
        <dbReference type="ARBA" id="ARBA00022573"/>
    </source>
</evidence>
<dbReference type="InterPro" id="IPR028281">
    <property type="entry name" value="Sirohaem_synthase_central"/>
</dbReference>
<feature type="domain" description="Sirohaem synthase dimerisation" evidence="19">
    <location>
        <begin position="165"/>
        <end position="222"/>
    </location>
</feature>
<evidence type="ECO:0000256" key="8">
    <source>
        <dbReference type="ARBA" id="ARBA00023027"/>
    </source>
</evidence>
<keyword evidence="5 16" id="KW-0808">Transferase</keyword>
<dbReference type="PANTHER" id="PTHR45790:SF1">
    <property type="entry name" value="SIROHEME SYNTHASE"/>
    <property type="match status" value="1"/>
</dbReference>
<name>A0A853JC95_9GAMM</name>
<accession>A0A853JC95</accession>
<dbReference type="InterPro" id="IPR014776">
    <property type="entry name" value="4pyrrole_Mease_sub2"/>
</dbReference>
<evidence type="ECO:0000256" key="9">
    <source>
        <dbReference type="ARBA" id="ARBA00023239"/>
    </source>
</evidence>
<dbReference type="SUPFAM" id="SSF75615">
    <property type="entry name" value="Siroheme synthase middle domains-like"/>
    <property type="match status" value="1"/>
</dbReference>
<keyword evidence="4 16" id="KW-0489">Methyltransferase</keyword>
<protein>
    <submittedName>
        <fullName evidence="21">Uroporphyrinogen-III C-methyltransferase</fullName>
        <ecNumber evidence="21">2.1.1.107</ecNumber>
    </submittedName>
</protein>
<feature type="compositionally biased region" description="Basic and acidic residues" evidence="17">
    <location>
        <begin position="498"/>
        <end position="508"/>
    </location>
</feature>
<dbReference type="InterPro" id="IPR019478">
    <property type="entry name" value="Sirohaem_synthase_dimer_dom"/>
</dbReference>
<dbReference type="InterPro" id="IPR036291">
    <property type="entry name" value="NAD(P)-bd_dom_sf"/>
</dbReference>
<keyword evidence="7" id="KW-0560">Oxidoreductase</keyword>
<dbReference type="InterPro" id="IPR000878">
    <property type="entry name" value="4pyrrol_Mease"/>
</dbReference>
<dbReference type="SUPFAM" id="SSF51735">
    <property type="entry name" value="NAD(P)-binding Rossmann-fold domains"/>
    <property type="match status" value="1"/>
</dbReference>
<dbReference type="InterPro" id="IPR035996">
    <property type="entry name" value="4pyrrol_Methylase_sf"/>
</dbReference>
<comment type="pathway">
    <text evidence="1">Porphyrin-containing compound metabolism; siroheme biosynthesis; sirohydrochlorin from precorrin-2: step 1/1.</text>
</comment>
<dbReference type="NCBIfam" id="TIGR01470">
    <property type="entry name" value="cysG_Nterm"/>
    <property type="match status" value="1"/>
</dbReference>
<dbReference type="Proteomes" id="UP000578091">
    <property type="component" value="Unassembled WGS sequence"/>
</dbReference>
<sequence>MSATRPPLSQADETGPRLFPMFADLARRPVLLVGGGAVAERKARLLLASGACLSVGAPALTPALCRWRDEGRVRHLHGAFRTDWLLGQRLVVAATDDAAVNRTVAAAAEAANLFVNVVDDAALSSFQVPAIVDRAPLVVAISSGGAAPMLARRVRARLEVLLEPSLGALARLLQAIRPRIRARFPDMPARRDFYDTLLDGEVPRLLEQARDAEAAAAVDAALGSARAAAPRGRVTLVGAGPGRPGLLTLDALRALGSADVILFDRLCPRAILEVARRDASFIDVGKQGGGAHVPQDRTNALMLEHSRAGAHVVRLKGGDPFVFGRGGEELEFLRAHGVPYRVVPGITAALACAAHAGIPLTHRDHAQSVRLVTAHCRTAFDAADWKAMAVGRQTLAVYMGTRELPGLLRNLVAHGLSPATPFALVENGGLPQQRVICGTLSELVEQAAGHEVRSPALLVLGPTAAFAERLHWYGAAPLSAPASAPAVGPDCTGGNGRPSREDAAPVPA</sequence>
<dbReference type="InterPro" id="IPR012409">
    <property type="entry name" value="Sirohaem_synth"/>
</dbReference>
<dbReference type="AlphaFoldDB" id="A0A853JC95"/>
<dbReference type="Gene3D" id="1.10.8.210">
    <property type="entry name" value="Sirohaem synthase, dimerisation domain"/>
    <property type="match status" value="1"/>
</dbReference>
<evidence type="ECO:0000259" key="19">
    <source>
        <dbReference type="Pfam" id="PF10414"/>
    </source>
</evidence>
<comment type="pathway">
    <text evidence="14">Cofactor biosynthesis; adenosylcobalamin biosynthesis; precorrin-2 from uroporphyrinogen III: step 1/1.</text>
</comment>
<evidence type="ECO:0000256" key="16">
    <source>
        <dbReference type="RuleBase" id="RU003960"/>
    </source>
</evidence>
<evidence type="ECO:0000256" key="11">
    <source>
        <dbReference type="ARBA" id="ARBA00023268"/>
    </source>
</evidence>
<dbReference type="GO" id="GO:0009236">
    <property type="term" value="P:cobalamin biosynthetic process"/>
    <property type="evidence" value="ECO:0007669"/>
    <property type="project" value="UniProtKB-KW"/>
</dbReference>
<evidence type="ECO:0000259" key="20">
    <source>
        <dbReference type="Pfam" id="PF14824"/>
    </source>
</evidence>
<dbReference type="Gene3D" id="3.30.160.110">
    <property type="entry name" value="Siroheme synthase, domain 2"/>
    <property type="match status" value="1"/>
</dbReference>
<dbReference type="InterPro" id="IPR003043">
    <property type="entry name" value="Uropor_MeTrfase_CS"/>
</dbReference>
<dbReference type="NCBIfam" id="NF004790">
    <property type="entry name" value="PRK06136.1"/>
    <property type="match status" value="1"/>
</dbReference>
<keyword evidence="22" id="KW-1185">Reference proteome</keyword>
<dbReference type="Gene3D" id="3.40.1010.10">
    <property type="entry name" value="Cobalt-precorrin-4 Transmethylase, Domain 1"/>
    <property type="match status" value="1"/>
</dbReference>
<dbReference type="FunFam" id="3.40.1010.10:FF:000001">
    <property type="entry name" value="Siroheme synthase"/>
    <property type="match status" value="1"/>
</dbReference>
<keyword evidence="9" id="KW-0456">Lyase</keyword>
<evidence type="ECO:0000256" key="17">
    <source>
        <dbReference type="SAM" id="MobiDB-lite"/>
    </source>
</evidence>
<dbReference type="RefSeq" id="WP_180678062.1">
    <property type="nucleotide sequence ID" value="NZ_JACCKA010000051.1"/>
</dbReference>
<keyword evidence="8" id="KW-0520">NAD</keyword>
<dbReference type="GO" id="GO:0051266">
    <property type="term" value="F:sirohydrochlorin ferrochelatase activity"/>
    <property type="evidence" value="ECO:0007669"/>
    <property type="project" value="InterPro"/>
</dbReference>
<dbReference type="GO" id="GO:0043115">
    <property type="term" value="F:precorrin-2 dehydrogenase activity"/>
    <property type="evidence" value="ECO:0007669"/>
    <property type="project" value="UniProtKB-EC"/>
</dbReference>
<gene>
    <name evidence="21" type="primary">cobA</name>
    <name evidence="21" type="ORF">H0E84_07695</name>
</gene>
<dbReference type="GO" id="GO:0051287">
    <property type="term" value="F:NAD binding"/>
    <property type="evidence" value="ECO:0007669"/>
    <property type="project" value="InterPro"/>
</dbReference>